<dbReference type="AlphaFoldDB" id="A0A7X6R1U0"/>
<name>A0A7X6R1U0_9NOCA</name>
<accession>A0A7X6R1U0</accession>
<dbReference type="RefSeq" id="WP_062975863.1">
    <property type="nucleotide sequence ID" value="NZ_JAAXOS010000002.1"/>
</dbReference>
<evidence type="ECO:0000313" key="2">
    <source>
        <dbReference type="Proteomes" id="UP000540698"/>
    </source>
</evidence>
<dbReference type="Proteomes" id="UP000540698">
    <property type="component" value="Unassembled WGS sequence"/>
</dbReference>
<gene>
    <name evidence="1" type="ORF">HGB38_04710</name>
</gene>
<sequence>MTDFNPAPTPEESDDLTQQARELADLLKVTPPGDHPIVAEHLGNGVIIYMAGAMHDIKEMVDVHHDMAPVAAHRVMTFVQQVSRDTMEWIKQWAQE</sequence>
<evidence type="ECO:0000313" key="1">
    <source>
        <dbReference type="EMBL" id="NKY25537.1"/>
    </source>
</evidence>
<organism evidence="1 2">
    <name type="scientific">Nocardia gamkensis</name>
    <dbReference type="NCBI Taxonomy" id="352869"/>
    <lineage>
        <taxon>Bacteria</taxon>
        <taxon>Bacillati</taxon>
        <taxon>Actinomycetota</taxon>
        <taxon>Actinomycetes</taxon>
        <taxon>Mycobacteriales</taxon>
        <taxon>Nocardiaceae</taxon>
        <taxon>Nocardia</taxon>
    </lineage>
</organism>
<protein>
    <submittedName>
        <fullName evidence="1">Uncharacterized protein</fullName>
    </submittedName>
</protein>
<proteinExistence type="predicted"/>
<dbReference type="EMBL" id="JAAXOS010000002">
    <property type="protein sequence ID" value="NKY25537.1"/>
    <property type="molecule type" value="Genomic_DNA"/>
</dbReference>
<keyword evidence="2" id="KW-1185">Reference proteome</keyword>
<comment type="caution">
    <text evidence="1">The sequence shown here is derived from an EMBL/GenBank/DDBJ whole genome shotgun (WGS) entry which is preliminary data.</text>
</comment>
<reference evidence="1 2" key="1">
    <citation type="submission" date="2020-04" db="EMBL/GenBank/DDBJ databases">
        <title>MicrobeNet Type strains.</title>
        <authorList>
            <person name="Nicholson A.C."/>
        </authorList>
    </citation>
    <scope>NUCLEOTIDE SEQUENCE [LARGE SCALE GENOMIC DNA]</scope>
    <source>
        <strain evidence="1 2">DSM 44956</strain>
    </source>
</reference>